<dbReference type="Pfam" id="PF08699">
    <property type="entry name" value="ArgoL1"/>
    <property type="match status" value="1"/>
</dbReference>
<dbReference type="EMBL" id="DF933809">
    <property type="protein sequence ID" value="GAM33691.1"/>
    <property type="molecule type" value="Genomic_DNA"/>
</dbReference>
<dbReference type="SMART" id="SM01163">
    <property type="entry name" value="DUF1785"/>
    <property type="match status" value="1"/>
</dbReference>
<dbReference type="PANTHER" id="PTHR22891">
    <property type="entry name" value="EUKARYOTIC TRANSLATION INITIATION FACTOR 2C"/>
    <property type="match status" value="1"/>
</dbReference>
<dbReference type="InterPro" id="IPR032474">
    <property type="entry name" value="Argonaute_N"/>
</dbReference>
<dbReference type="Proteomes" id="UP000053095">
    <property type="component" value="Unassembled WGS sequence"/>
</dbReference>
<dbReference type="Pfam" id="PF16488">
    <property type="entry name" value="ArgoL2"/>
    <property type="match status" value="1"/>
</dbReference>
<reference evidence="4" key="1">
    <citation type="journal article" date="2015" name="Genome Announc.">
        <title>Draft genome sequence of Talaromyces cellulolyticus strain Y-94, a source of lignocellulosic biomass-degrading enzymes.</title>
        <authorList>
            <person name="Fujii T."/>
            <person name="Koike H."/>
            <person name="Sawayama S."/>
            <person name="Yano S."/>
            <person name="Inoue H."/>
        </authorList>
    </citation>
    <scope>NUCLEOTIDE SEQUENCE [LARGE SCALE GENOMIC DNA]</scope>
    <source>
        <strain evidence="4">Y-94</strain>
    </source>
</reference>
<dbReference type="InterPro" id="IPR012337">
    <property type="entry name" value="RNaseH-like_sf"/>
</dbReference>
<name>A0A698XKD1_TALPI</name>
<dbReference type="SUPFAM" id="SSF101690">
    <property type="entry name" value="PAZ domain"/>
    <property type="match status" value="1"/>
</dbReference>
<evidence type="ECO:0000313" key="4">
    <source>
        <dbReference type="Proteomes" id="UP000053095"/>
    </source>
</evidence>
<sequence>MSDRGSRGGRGGRGARGDRGGTPFRGGGGPRGGGSFEGGDRGRGRGEYRGGARGGAYNLPYRDSSRGGDRGGRGGRGRGRGEARIYNPGPVPAYNAAVAQKENDIEKAVLKAKPPAKGPSPGTAVLPLRPGYNTQGSEILLYANYMDITVKGGVKCFRYSIDIGPGPDRKVPSIKKCKRLVQLLLEEHFAAERGHIASDSRANMVSSKKLNKVSDDEESTDFRVRWRAADETEYEENADVYTVTVKFTGMIAVSDLIDYLTSSNASAFFANKSEILQALNIVVGEYPKSRTDIASIGANKHFPLNPGPNDRFSLGEGLEVIRGYFVSVRAATARLLVNVQVKNVAVYESGSLPNLIGQNPTSKSNLERFLKTLRVVVTHLKDKNKKPVRREKSICGLAREGDGANLRNRAPRGVTQERQPRQKIPFGAAPNEIEFWQEKPVAPMTKPAFITVSYWFKIKHKIDVDNRLPVMNVGSRDMPSYVPADVCEVIAGQPAKMKLSANQTAQMIRFAVRSPGENADSIVQQGAPLLGFSPTTNNVLKAFGLQPIPNLITVPGRTLQAPFITYKKADRKQESRLQPRDATWNLRDIVFYEARRAPTRWSWVVINPFMTYKRFGGDEQACMRRIEEWATNVRAAGIAIDSRPTAAGVNVAYGRDENPQRKVDAAFESLVKHRLDFILVVLPGRETFLYNTIKYLCDVKYGLLHACVAADKFVKGGPQYDANVALKVNLKLNGTNHVVGGNQLGLISKGKTMLVGIDVTHPSPSSARNAPSIAAIVASVGKDLSQFPAQLHVQTGKQEK</sequence>
<dbReference type="PROSITE" id="PS50822">
    <property type="entry name" value="PIWI"/>
    <property type="match status" value="1"/>
</dbReference>
<gene>
    <name evidence="3" type="ORF">TCE0_013f00787</name>
</gene>
<dbReference type="Gene3D" id="2.170.260.10">
    <property type="entry name" value="paz domain"/>
    <property type="match status" value="1"/>
</dbReference>
<dbReference type="Pfam" id="PF16486">
    <property type="entry name" value="ArgoN"/>
    <property type="match status" value="1"/>
</dbReference>
<feature type="domain" description="Piwi" evidence="2">
    <location>
        <begin position="677"/>
        <end position="800"/>
    </location>
</feature>
<dbReference type="Gene3D" id="3.30.420.10">
    <property type="entry name" value="Ribonuclease H-like superfamily/Ribonuclease H"/>
    <property type="match status" value="1"/>
</dbReference>
<dbReference type="AlphaFoldDB" id="A0A698XKD1"/>
<dbReference type="InterPro" id="IPR036397">
    <property type="entry name" value="RNaseH_sf"/>
</dbReference>
<dbReference type="InterPro" id="IPR036085">
    <property type="entry name" value="PAZ_dom_sf"/>
</dbReference>
<accession>A0A698XKD1</accession>
<dbReference type="InterPro" id="IPR014811">
    <property type="entry name" value="ArgoL1"/>
</dbReference>
<feature type="compositionally biased region" description="Gly residues" evidence="1">
    <location>
        <begin position="23"/>
        <end position="37"/>
    </location>
</feature>
<evidence type="ECO:0000259" key="2">
    <source>
        <dbReference type="PROSITE" id="PS50822"/>
    </source>
</evidence>
<dbReference type="SUPFAM" id="SSF53098">
    <property type="entry name" value="Ribonuclease H-like"/>
    <property type="match status" value="1"/>
</dbReference>
<dbReference type="InterPro" id="IPR032472">
    <property type="entry name" value="ArgoL2"/>
</dbReference>
<feature type="compositionally biased region" description="Basic and acidic residues" evidence="1">
    <location>
        <begin position="38"/>
        <end position="50"/>
    </location>
</feature>
<dbReference type="InterPro" id="IPR003165">
    <property type="entry name" value="Piwi"/>
</dbReference>
<proteinExistence type="predicted"/>
<dbReference type="Pfam" id="PF02171">
    <property type="entry name" value="Piwi"/>
    <property type="match status" value="1"/>
</dbReference>
<feature type="non-terminal residue" evidence="3">
    <location>
        <position position="800"/>
    </location>
</feature>
<feature type="compositionally biased region" description="Basic and acidic residues" evidence="1">
    <location>
        <begin position="63"/>
        <end position="72"/>
    </location>
</feature>
<organism evidence="3 4">
    <name type="scientific">Talaromyces pinophilus</name>
    <name type="common">Penicillium pinophilum</name>
    <dbReference type="NCBI Taxonomy" id="128442"/>
    <lineage>
        <taxon>Eukaryota</taxon>
        <taxon>Fungi</taxon>
        <taxon>Dikarya</taxon>
        <taxon>Ascomycota</taxon>
        <taxon>Pezizomycotina</taxon>
        <taxon>Eurotiomycetes</taxon>
        <taxon>Eurotiomycetidae</taxon>
        <taxon>Eurotiales</taxon>
        <taxon>Trichocomaceae</taxon>
        <taxon>Talaromyces</taxon>
        <taxon>Talaromyces sect. Talaromyces</taxon>
    </lineage>
</organism>
<evidence type="ECO:0000313" key="3">
    <source>
        <dbReference type="EMBL" id="GAM33691.1"/>
    </source>
</evidence>
<evidence type="ECO:0000256" key="1">
    <source>
        <dbReference type="SAM" id="MobiDB-lite"/>
    </source>
</evidence>
<dbReference type="GO" id="GO:0003676">
    <property type="term" value="F:nucleic acid binding"/>
    <property type="evidence" value="ECO:0007669"/>
    <property type="project" value="InterPro"/>
</dbReference>
<dbReference type="CDD" id="cd02846">
    <property type="entry name" value="PAZ_argonaute_like"/>
    <property type="match status" value="1"/>
</dbReference>
<dbReference type="Gene3D" id="3.40.50.2300">
    <property type="match status" value="1"/>
</dbReference>
<feature type="region of interest" description="Disordered" evidence="1">
    <location>
        <begin position="1"/>
        <end position="88"/>
    </location>
</feature>
<protein>
    <recommendedName>
        <fullName evidence="2">Piwi domain-containing protein</fullName>
    </recommendedName>
</protein>
<keyword evidence="4" id="KW-1185">Reference proteome</keyword>